<sequence length="47" mass="5586">MDIRRQNSLITLPHCCLRVILTILKKYLNKINKYFNIVDGRGREVEP</sequence>
<evidence type="ECO:0000313" key="2">
    <source>
        <dbReference type="Proteomes" id="UP000242700"/>
    </source>
</evidence>
<reference evidence="2" key="1">
    <citation type="submission" date="2016-10" db="EMBL/GenBank/DDBJ databases">
        <authorList>
            <person name="Varghese N."/>
            <person name="Submissions S."/>
        </authorList>
    </citation>
    <scope>NUCLEOTIDE SEQUENCE [LARGE SCALE GENOMIC DNA]</scope>
    <source>
        <strain evidence="2">CGMCC 1.8911</strain>
    </source>
</reference>
<accession>A0A1G9C8U5</accession>
<name>A0A1G9C8U5_9STAP</name>
<evidence type="ECO:0000313" key="1">
    <source>
        <dbReference type="EMBL" id="SDK48053.1"/>
    </source>
</evidence>
<dbReference type="EMBL" id="FNFI01000009">
    <property type="protein sequence ID" value="SDK48053.1"/>
    <property type="molecule type" value="Genomic_DNA"/>
</dbReference>
<proteinExistence type="predicted"/>
<dbReference type="AlphaFoldDB" id="A0A1G9C8U5"/>
<protein>
    <submittedName>
        <fullName evidence="1">Uncharacterized protein</fullName>
    </submittedName>
</protein>
<gene>
    <name evidence="1" type="ORF">SAMN05216187_10953</name>
</gene>
<dbReference type="Proteomes" id="UP000242700">
    <property type="component" value="Unassembled WGS sequence"/>
</dbReference>
<organism evidence="1 2">
    <name type="scientific">Jeotgalicoccus aerolatus</name>
    <dbReference type="NCBI Taxonomy" id="709510"/>
    <lineage>
        <taxon>Bacteria</taxon>
        <taxon>Bacillati</taxon>
        <taxon>Bacillota</taxon>
        <taxon>Bacilli</taxon>
        <taxon>Bacillales</taxon>
        <taxon>Staphylococcaceae</taxon>
        <taxon>Jeotgalicoccus</taxon>
    </lineage>
</organism>
<dbReference type="STRING" id="586411.SAMN05216187_10953"/>